<evidence type="ECO:0000313" key="19">
    <source>
        <dbReference type="RefSeq" id="XP_010422143.1"/>
    </source>
</evidence>
<dbReference type="Proteomes" id="UP000694864">
    <property type="component" value="Chromosome 8"/>
</dbReference>
<organism evidence="18 19">
    <name type="scientific">Camelina sativa</name>
    <name type="common">False flax</name>
    <name type="synonym">Myagrum sativum</name>
    <dbReference type="NCBI Taxonomy" id="90675"/>
    <lineage>
        <taxon>Eukaryota</taxon>
        <taxon>Viridiplantae</taxon>
        <taxon>Streptophyta</taxon>
        <taxon>Embryophyta</taxon>
        <taxon>Tracheophyta</taxon>
        <taxon>Spermatophyta</taxon>
        <taxon>Magnoliopsida</taxon>
        <taxon>eudicotyledons</taxon>
        <taxon>Gunneridae</taxon>
        <taxon>Pentapetalae</taxon>
        <taxon>rosids</taxon>
        <taxon>malvids</taxon>
        <taxon>Brassicales</taxon>
        <taxon>Brassicaceae</taxon>
        <taxon>Camelineae</taxon>
        <taxon>Camelina</taxon>
    </lineage>
</organism>
<comment type="subcellular location">
    <subcellularLocation>
        <location evidence="1">Cell membrane</location>
        <topology evidence="1">Single-pass type I membrane protein</topology>
    </subcellularLocation>
</comment>
<evidence type="ECO:0000256" key="8">
    <source>
        <dbReference type="ARBA" id="ARBA00022777"/>
    </source>
</evidence>
<dbReference type="InterPro" id="IPR024171">
    <property type="entry name" value="SRK-like_kinase"/>
</dbReference>
<dbReference type="Pfam" id="PF01453">
    <property type="entry name" value="B_lectin"/>
    <property type="match status" value="1"/>
</dbReference>
<evidence type="ECO:0000256" key="3">
    <source>
        <dbReference type="ARBA" id="ARBA00022527"/>
    </source>
</evidence>
<name>A0ABM0T7R0_CAMSA</name>
<comment type="similarity">
    <text evidence="12">Belongs to the protein kinase superfamily. Ser/Thr protein kinase family.</text>
</comment>
<dbReference type="SMART" id="SM00220">
    <property type="entry name" value="S_TKc"/>
    <property type="match status" value="1"/>
</dbReference>
<evidence type="ECO:0000256" key="10">
    <source>
        <dbReference type="ARBA" id="ARBA00023157"/>
    </source>
</evidence>
<dbReference type="Pfam" id="PF00069">
    <property type="entry name" value="Pkinase"/>
    <property type="match status" value="1"/>
</dbReference>
<dbReference type="CDD" id="cd01098">
    <property type="entry name" value="PAN_AP_plant"/>
    <property type="match status" value="1"/>
</dbReference>
<proteinExistence type="inferred from homology"/>
<evidence type="ECO:0000256" key="2">
    <source>
        <dbReference type="ARBA" id="ARBA00022475"/>
    </source>
</evidence>
<evidence type="ECO:0000259" key="16">
    <source>
        <dbReference type="PROSITE" id="PS50927"/>
    </source>
</evidence>
<evidence type="ECO:0000256" key="14">
    <source>
        <dbReference type="SAM" id="SignalP"/>
    </source>
</evidence>
<dbReference type="GeneID" id="104707483"/>
<keyword evidence="9 12" id="KW-0067">ATP-binding</keyword>
<evidence type="ECO:0000256" key="4">
    <source>
        <dbReference type="ARBA" id="ARBA00022679"/>
    </source>
</evidence>
<keyword evidence="18" id="KW-1185">Reference proteome</keyword>
<dbReference type="Pfam" id="PF00954">
    <property type="entry name" value="S_locus_glycop"/>
    <property type="match status" value="1"/>
</dbReference>
<feature type="domain" description="Bulb-type lectin" evidence="16">
    <location>
        <begin position="32"/>
        <end position="159"/>
    </location>
</feature>
<dbReference type="Gene3D" id="1.10.510.10">
    <property type="entry name" value="Transferase(Phosphotransferase) domain 1"/>
    <property type="match status" value="1"/>
</dbReference>
<gene>
    <name evidence="19" type="primary">LOC104707483</name>
</gene>
<evidence type="ECO:0000256" key="9">
    <source>
        <dbReference type="ARBA" id="ARBA00022840"/>
    </source>
</evidence>
<comment type="catalytic activity">
    <reaction evidence="12">
        <text>L-seryl-[protein] + ATP = O-phospho-L-seryl-[protein] + ADP + H(+)</text>
        <dbReference type="Rhea" id="RHEA:17989"/>
        <dbReference type="Rhea" id="RHEA-COMP:9863"/>
        <dbReference type="Rhea" id="RHEA-COMP:11604"/>
        <dbReference type="ChEBI" id="CHEBI:15378"/>
        <dbReference type="ChEBI" id="CHEBI:29999"/>
        <dbReference type="ChEBI" id="CHEBI:30616"/>
        <dbReference type="ChEBI" id="CHEBI:83421"/>
        <dbReference type="ChEBI" id="CHEBI:456216"/>
        <dbReference type="EC" id="2.7.11.1"/>
    </reaction>
</comment>
<evidence type="ECO:0000313" key="18">
    <source>
        <dbReference type="Proteomes" id="UP000694864"/>
    </source>
</evidence>
<dbReference type="CDD" id="cd00028">
    <property type="entry name" value="B_lectin"/>
    <property type="match status" value="1"/>
</dbReference>
<dbReference type="Gene3D" id="2.90.10.10">
    <property type="entry name" value="Bulb-type lectin domain"/>
    <property type="match status" value="1"/>
</dbReference>
<keyword evidence="4 12" id="KW-0808">Transferase</keyword>
<keyword evidence="5 14" id="KW-0732">Signal</keyword>
<protein>
    <recommendedName>
        <fullName evidence="12">Receptor-like serine/threonine-protein kinase</fullName>
        <ecNumber evidence="12">2.7.11.1</ecNumber>
    </recommendedName>
</protein>
<dbReference type="CDD" id="cd14066">
    <property type="entry name" value="STKc_IRAK"/>
    <property type="match status" value="1"/>
</dbReference>
<evidence type="ECO:0000259" key="15">
    <source>
        <dbReference type="PROSITE" id="PS50011"/>
    </source>
</evidence>
<keyword evidence="2" id="KW-1003">Cell membrane</keyword>
<evidence type="ECO:0000259" key="17">
    <source>
        <dbReference type="PROSITE" id="PS50948"/>
    </source>
</evidence>
<dbReference type="Gene3D" id="3.30.200.20">
    <property type="entry name" value="Phosphorylase Kinase, domain 1"/>
    <property type="match status" value="1"/>
</dbReference>
<feature type="signal peptide" evidence="14">
    <location>
        <begin position="1"/>
        <end position="22"/>
    </location>
</feature>
<dbReference type="InterPro" id="IPR003609">
    <property type="entry name" value="Pan_app"/>
</dbReference>
<feature type="domain" description="Protein kinase" evidence="15">
    <location>
        <begin position="520"/>
        <end position="805"/>
    </location>
</feature>
<keyword evidence="7 12" id="KW-0547">Nucleotide-binding</keyword>
<dbReference type="PROSITE" id="PS50948">
    <property type="entry name" value="PAN"/>
    <property type="match status" value="1"/>
</dbReference>
<dbReference type="RefSeq" id="XP_010422143.1">
    <property type="nucleotide sequence ID" value="XM_010423841.2"/>
</dbReference>
<evidence type="ECO:0000256" key="7">
    <source>
        <dbReference type="ARBA" id="ARBA00022741"/>
    </source>
</evidence>
<comment type="catalytic activity">
    <reaction evidence="12">
        <text>L-threonyl-[protein] + ATP = O-phospho-L-threonyl-[protein] + ADP + H(+)</text>
        <dbReference type="Rhea" id="RHEA:46608"/>
        <dbReference type="Rhea" id="RHEA-COMP:11060"/>
        <dbReference type="Rhea" id="RHEA-COMP:11605"/>
        <dbReference type="ChEBI" id="CHEBI:15378"/>
        <dbReference type="ChEBI" id="CHEBI:30013"/>
        <dbReference type="ChEBI" id="CHEBI:30616"/>
        <dbReference type="ChEBI" id="CHEBI:61977"/>
        <dbReference type="ChEBI" id="CHEBI:456216"/>
        <dbReference type="EC" id="2.7.11.1"/>
    </reaction>
</comment>
<dbReference type="PROSITE" id="PS50011">
    <property type="entry name" value="PROTEIN_KINASE_DOM"/>
    <property type="match status" value="1"/>
</dbReference>
<dbReference type="PROSITE" id="PS50927">
    <property type="entry name" value="BULB_LECTIN"/>
    <property type="match status" value="1"/>
</dbReference>
<evidence type="ECO:0000256" key="11">
    <source>
        <dbReference type="ARBA" id="ARBA00023180"/>
    </source>
</evidence>
<evidence type="ECO:0000256" key="12">
    <source>
        <dbReference type="PIRNR" id="PIRNR000641"/>
    </source>
</evidence>
<feature type="chain" id="PRO_5046843885" description="Receptor-like serine/threonine-protein kinase" evidence="14">
    <location>
        <begin position="23"/>
        <end position="835"/>
    </location>
</feature>
<keyword evidence="10" id="KW-1015">Disulfide bond</keyword>
<sequence length="835" mass="93575">MEPCKTNVLLLLLLLFYGVFLSFQVSDVSSATDTISTDQPLPGFRTLISNSDIFEFGLFTPTPGIDSGNFYIGMWYRQFSPRTIVWVANRESPIPVSFSSLFLKILDGNLILHNNHTSETIWSTGVNSSRSKDVEVALLDSGNLVLRDGDNSSADVLWQSFDHPSDTWLPGAKLKLGSQLLTSWKGLTDPSPGLYSLEFDHHSNSLTTIWNGSNSYWSSGPWDDQLKNFNGFPEVELNSVGGFVWNLDESYITYSIPSLNSTYYRLAMDVSGQLMLNVWYRDRQLWELIWAQPRDRCKIYNYCGSFGICDKQVEVVNLTPCRCVPGFKQAFGENSNDYSNGCTRETNLQCDKGNDVFLPIKNKKLATDPITLVLTSTNVMTCASACQANCSCEAYAYDSNKCLMWTRNAFNLQQLAANEGHTFFLKLAASNISTATLNKGKPKHSKGRSIVLPVLLPSLLAASVFIFGLYCCISSRTRRKRIIGDEKQSRELLEGGLIDDDGQNMCYLNLYDVMAATNSFSEENKLGEGGFGPVYKGMLPNGMDVAIKRLSKKSSQGLTEFKNEVVLIIKLQHKNLVRLLGYCVDGDEKLLIYEYMSNKSLDVLLFDSLKSRELDWETRMKIVNGTTRGLQYLHEDSRLRIIHRDLKASNILLDDEMNPKISDFGTARIFGCKQIDDSTQRIVGTFGYMSPEYALGGVISEKSDIYSFGVLLLEIISGKKATRFVHNDQKHSLITYAWESWCETKGVSIVDEALCGSYASKEVMLSVHIALLCVQDHPNDRPTISQIVYMLSNDNNLPIPKQPTFSNVLNSNQQLASADYVFSINEATQTELEAR</sequence>
<dbReference type="Pfam" id="PF08276">
    <property type="entry name" value="PAN_2"/>
    <property type="match status" value="1"/>
</dbReference>
<keyword evidence="13" id="KW-0472">Membrane</keyword>
<dbReference type="InterPro" id="IPR001480">
    <property type="entry name" value="Bulb-type_lectin_dom"/>
</dbReference>
<dbReference type="PANTHER" id="PTHR27002:SF975">
    <property type="entry name" value="PROTEIN KINASE DOMAIN-CONTAINING PROTEIN"/>
    <property type="match status" value="1"/>
</dbReference>
<dbReference type="InterPro" id="IPR008271">
    <property type="entry name" value="Ser/Thr_kinase_AS"/>
</dbReference>
<keyword evidence="6" id="KW-0430">Lectin</keyword>
<keyword evidence="11" id="KW-0325">Glycoprotein</keyword>
<dbReference type="PANTHER" id="PTHR27002">
    <property type="entry name" value="RECEPTOR-LIKE SERINE/THREONINE-PROTEIN KINASE SD1-8"/>
    <property type="match status" value="1"/>
</dbReference>
<dbReference type="SUPFAM" id="SSF51110">
    <property type="entry name" value="alpha-D-mannose-specific plant lectins"/>
    <property type="match status" value="1"/>
</dbReference>
<dbReference type="SMART" id="SM00473">
    <property type="entry name" value="PAN_AP"/>
    <property type="match status" value="1"/>
</dbReference>
<evidence type="ECO:0000256" key="13">
    <source>
        <dbReference type="SAM" id="Phobius"/>
    </source>
</evidence>
<evidence type="ECO:0000256" key="1">
    <source>
        <dbReference type="ARBA" id="ARBA00004251"/>
    </source>
</evidence>
<dbReference type="InterPro" id="IPR011009">
    <property type="entry name" value="Kinase-like_dom_sf"/>
</dbReference>
<feature type="domain" description="Apple" evidence="17">
    <location>
        <begin position="350"/>
        <end position="428"/>
    </location>
</feature>
<feature type="transmembrane region" description="Helical" evidence="13">
    <location>
        <begin position="450"/>
        <end position="473"/>
    </location>
</feature>
<accession>A0ABM0T7R0</accession>
<dbReference type="InterPro" id="IPR036426">
    <property type="entry name" value="Bulb-type_lectin_dom_sf"/>
</dbReference>
<keyword evidence="3 12" id="KW-0723">Serine/threonine-protein kinase</keyword>
<dbReference type="SUPFAM" id="SSF56112">
    <property type="entry name" value="Protein kinase-like (PK-like)"/>
    <property type="match status" value="1"/>
</dbReference>
<dbReference type="PIRSF" id="PIRSF000641">
    <property type="entry name" value="SRK"/>
    <property type="match status" value="1"/>
</dbReference>
<dbReference type="InterPro" id="IPR000858">
    <property type="entry name" value="S_locus_glycoprot_dom"/>
</dbReference>
<dbReference type="EC" id="2.7.11.1" evidence="12"/>
<reference evidence="18" key="1">
    <citation type="journal article" date="2014" name="Nat. Commun.">
        <title>The emerging biofuel crop Camelina sativa retains a highly undifferentiated hexaploid genome structure.</title>
        <authorList>
            <person name="Kagale S."/>
            <person name="Koh C."/>
            <person name="Nixon J."/>
            <person name="Bollina V."/>
            <person name="Clarke W.E."/>
            <person name="Tuteja R."/>
            <person name="Spillane C."/>
            <person name="Robinson S.J."/>
            <person name="Links M.G."/>
            <person name="Clarke C."/>
            <person name="Higgins E.E."/>
            <person name="Huebert T."/>
            <person name="Sharpe A.G."/>
            <person name="Parkin I.A."/>
        </authorList>
    </citation>
    <scope>NUCLEOTIDE SEQUENCE [LARGE SCALE GENOMIC DNA]</scope>
    <source>
        <strain evidence="18">cv. DH55</strain>
    </source>
</reference>
<keyword evidence="8 12" id="KW-0418">Kinase</keyword>
<dbReference type="InterPro" id="IPR000719">
    <property type="entry name" value="Prot_kinase_dom"/>
</dbReference>
<dbReference type="PROSITE" id="PS00108">
    <property type="entry name" value="PROTEIN_KINASE_ST"/>
    <property type="match status" value="1"/>
</dbReference>
<evidence type="ECO:0000256" key="6">
    <source>
        <dbReference type="ARBA" id="ARBA00022734"/>
    </source>
</evidence>
<keyword evidence="13" id="KW-0812">Transmembrane</keyword>
<evidence type="ECO:0000256" key="5">
    <source>
        <dbReference type="ARBA" id="ARBA00022729"/>
    </source>
</evidence>
<keyword evidence="13" id="KW-1133">Transmembrane helix</keyword>
<dbReference type="SMART" id="SM00108">
    <property type="entry name" value="B_lectin"/>
    <property type="match status" value="1"/>
</dbReference>
<reference evidence="19" key="2">
    <citation type="submission" date="2025-08" db="UniProtKB">
        <authorList>
            <consortium name="RefSeq"/>
        </authorList>
    </citation>
    <scope>IDENTIFICATION</scope>
    <source>
        <tissue evidence="19">Leaf</tissue>
    </source>
</reference>